<dbReference type="Gene3D" id="1.25.40.10">
    <property type="entry name" value="Tetratricopeptide repeat domain"/>
    <property type="match status" value="1"/>
</dbReference>
<dbReference type="InterPro" id="IPR011990">
    <property type="entry name" value="TPR-like_helical_dom_sf"/>
</dbReference>
<accession>A0A0F9VES2</accession>
<name>A0A0F9VES2_9ZZZZ</name>
<dbReference type="PROSITE" id="PS51257">
    <property type="entry name" value="PROKAR_LIPOPROTEIN"/>
    <property type="match status" value="1"/>
</dbReference>
<proteinExistence type="predicted"/>
<gene>
    <name evidence="2" type="ORF">LCGC14_0095940</name>
</gene>
<evidence type="ECO:0008006" key="3">
    <source>
        <dbReference type="Google" id="ProtNLM"/>
    </source>
</evidence>
<evidence type="ECO:0000313" key="2">
    <source>
        <dbReference type="EMBL" id="KKO03666.1"/>
    </source>
</evidence>
<protein>
    <recommendedName>
        <fullName evidence="3">Outer membrane lipoprotein BamD-like domain-containing protein</fullName>
    </recommendedName>
</protein>
<organism evidence="2">
    <name type="scientific">marine sediment metagenome</name>
    <dbReference type="NCBI Taxonomy" id="412755"/>
    <lineage>
        <taxon>unclassified sequences</taxon>
        <taxon>metagenomes</taxon>
        <taxon>ecological metagenomes</taxon>
    </lineage>
</organism>
<reference evidence="2" key="1">
    <citation type="journal article" date="2015" name="Nature">
        <title>Complex archaea that bridge the gap between prokaryotes and eukaryotes.</title>
        <authorList>
            <person name="Spang A."/>
            <person name="Saw J.H."/>
            <person name="Jorgensen S.L."/>
            <person name="Zaremba-Niedzwiedzka K."/>
            <person name="Martijn J."/>
            <person name="Lind A.E."/>
            <person name="van Eijk R."/>
            <person name="Schleper C."/>
            <person name="Guy L."/>
            <person name="Ettema T.J."/>
        </authorList>
    </citation>
    <scope>NUCLEOTIDE SEQUENCE</scope>
</reference>
<evidence type="ECO:0000256" key="1">
    <source>
        <dbReference type="SAM" id="MobiDB-lite"/>
    </source>
</evidence>
<dbReference type="EMBL" id="LAZR01000026">
    <property type="protein sequence ID" value="KKO03666.1"/>
    <property type="molecule type" value="Genomic_DNA"/>
</dbReference>
<dbReference type="AlphaFoldDB" id="A0A0F9VES2"/>
<comment type="caution">
    <text evidence="2">The sequence shown here is derived from an EMBL/GenBank/DDBJ whole genome shotgun (WGS) entry which is preliminary data.</text>
</comment>
<sequence>MFRDRPLVTTLLLAALLLAGCAVGEPMARYETAVPAEPDSAAGSSPAPTAAPTSEEVGPLAARLAAAIDLVGQLEYARAALELQSLAPRFQAVGDATRTAEAWFWLGFCREKQRRAADARTIYMHVANVYPKEPAGQQARRRLKDLPGEE</sequence>
<feature type="region of interest" description="Disordered" evidence="1">
    <location>
        <begin position="35"/>
        <end position="56"/>
    </location>
</feature>